<dbReference type="PANTHER" id="PTHR31704">
    <property type="entry name" value="MYB/SANT-LIKE DNA-BINDING DOMAIN PROTEIN-RELATED"/>
    <property type="match status" value="1"/>
</dbReference>
<protein>
    <recommendedName>
        <fullName evidence="1">Myb/SANT-like domain-containing protein</fullName>
    </recommendedName>
</protein>
<comment type="caution">
    <text evidence="2">The sequence shown here is derived from an EMBL/GenBank/DDBJ whole genome shotgun (WGS) entry which is preliminary data.</text>
</comment>
<dbReference type="AlphaFoldDB" id="A0AAU9PH54"/>
<evidence type="ECO:0000313" key="2">
    <source>
        <dbReference type="EMBL" id="CAH1449439.1"/>
    </source>
</evidence>
<dbReference type="Proteomes" id="UP001157418">
    <property type="component" value="Unassembled WGS sequence"/>
</dbReference>
<dbReference type="InterPro" id="IPR024752">
    <property type="entry name" value="Myb/SANT-like_dom"/>
</dbReference>
<sequence>MCNSLIEVEVLPERIKGKWGNPNVVKTFLGACIHEVTINGWNGRGLKDMSWKKIGEILKAAHNFSVNSNQMQNYFNLLKGKYGAWVSLKNKTGNKYDPSTNMFNLTDKEWETVIKEIRMTGKLRNAPLWFPDLCAQLFDIPEPKIQKEAMYLVSPSSSYDPVQNKQKIGEVTHEPQLAVPLIPPAAETSSPLAATVEQQTEPMVEVPPELPQIHPAIETKPEVPTELPDVQTATAREATTQMEVEEYVVRTGPDPAFSRPDLLFTDRTKLFTVSKNRNEVGKYKAWVSLKNKTGNKYDPPTNTFNLTDKEWETEIKKNKCIEELRKVPLPFPDLCAQLFDGSISTGFFQIGIDL</sequence>
<evidence type="ECO:0000259" key="1">
    <source>
        <dbReference type="Pfam" id="PF12776"/>
    </source>
</evidence>
<organism evidence="2 3">
    <name type="scientific">Lactuca virosa</name>
    <dbReference type="NCBI Taxonomy" id="75947"/>
    <lineage>
        <taxon>Eukaryota</taxon>
        <taxon>Viridiplantae</taxon>
        <taxon>Streptophyta</taxon>
        <taxon>Embryophyta</taxon>
        <taxon>Tracheophyta</taxon>
        <taxon>Spermatophyta</taxon>
        <taxon>Magnoliopsida</taxon>
        <taxon>eudicotyledons</taxon>
        <taxon>Gunneridae</taxon>
        <taxon>Pentapetalae</taxon>
        <taxon>asterids</taxon>
        <taxon>campanulids</taxon>
        <taxon>Asterales</taxon>
        <taxon>Asteraceae</taxon>
        <taxon>Cichorioideae</taxon>
        <taxon>Cichorieae</taxon>
        <taxon>Lactucinae</taxon>
        <taxon>Lactuca</taxon>
    </lineage>
</organism>
<feature type="domain" description="Myb/SANT-like" evidence="1">
    <location>
        <begin position="23"/>
        <end position="111"/>
    </location>
</feature>
<keyword evidence="3" id="KW-1185">Reference proteome</keyword>
<reference evidence="2 3" key="1">
    <citation type="submission" date="2022-01" db="EMBL/GenBank/DDBJ databases">
        <authorList>
            <person name="Xiong W."/>
            <person name="Schranz E."/>
        </authorList>
    </citation>
    <scope>NUCLEOTIDE SEQUENCE [LARGE SCALE GENOMIC DNA]</scope>
</reference>
<dbReference type="Pfam" id="PF12776">
    <property type="entry name" value="Myb_DNA-bind_3"/>
    <property type="match status" value="1"/>
</dbReference>
<evidence type="ECO:0000313" key="3">
    <source>
        <dbReference type="Proteomes" id="UP001157418"/>
    </source>
</evidence>
<gene>
    <name evidence="2" type="ORF">LVIROSA_LOCUS34923</name>
</gene>
<name>A0AAU9PH54_9ASTR</name>
<dbReference type="EMBL" id="CAKMRJ010005634">
    <property type="protein sequence ID" value="CAH1449439.1"/>
    <property type="molecule type" value="Genomic_DNA"/>
</dbReference>
<accession>A0AAU9PH54</accession>
<dbReference type="PANTHER" id="PTHR31704:SF33">
    <property type="entry name" value="L10-INTERACTING MYB DOMAIN-CONTAINING PROTEIN"/>
    <property type="match status" value="1"/>
</dbReference>
<proteinExistence type="predicted"/>